<evidence type="ECO:0000313" key="4">
    <source>
        <dbReference type="EMBL" id="PAV12329.1"/>
    </source>
</evidence>
<dbReference type="Gene3D" id="2.60.40.2020">
    <property type="match status" value="1"/>
</dbReference>
<dbReference type="PANTHER" id="PTHR36530:SF1">
    <property type="entry name" value="AMOEBIASIN-1"/>
    <property type="match status" value="1"/>
</dbReference>
<evidence type="ECO:0000256" key="2">
    <source>
        <dbReference type="ARBA" id="ARBA00022704"/>
    </source>
</evidence>
<keyword evidence="1" id="KW-0646">Protease inhibitor</keyword>
<dbReference type="SUPFAM" id="SSF141066">
    <property type="entry name" value="ICP-like"/>
    <property type="match status" value="1"/>
</dbReference>
<proteinExistence type="predicted"/>
<keyword evidence="2" id="KW-0789">Thiol protease inhibitor</keyword>
<dbReference type="Pfam" id="PF09394">
    <property type="entry name" value="Inhibitor_I42"/>
    <property type="match status" value="1"/>
</dbReference>
<dbReference type="EMBL" id="LMVP01000279">
    <property type="protein sequence ID" value="PAV12329.1"/>
    <property type="molecule type" value="Genomic_DNA"/>
</dbReference>
<comment type="caution">
    <text evidence="4">The sequence shown here is derived from an EMBL/GenBank/DDBJ whole genome shotgun (WGS) entry which is preliminary data.</text>
</comment>
<organism evidence="4 5">
    <name type="scientific">Methanosarcina spelaei</name>
    <dbReference type="NCBI Taxonomy" id="1036679"/>
    <lineage>
        <taxon>Archaea</taxon>
        <taxon>Methanobacteriati</taxon>
        <taxon>Methanobacteriota</taxon>
        <taxon>Stenosarchaea group</taxon>
        <taxon>Methanomicrobia</taxon>
        <taxon>Methanosarcinales</taxon>
        <taxon>Methanosarcinaceae</taxon>
        <taxon>Methanosarcina</taxon>
    </lineage>
</organism>
<dbReference type="PANTHER" id="PTHR36530">
    <property type="entry name" value="INHIBITOR OF CYSTEINE PEPTIDASE"/>
    <property type="match status" value="1"/>
</dbReference>
<keyword evidence="5" id="KW-1185">Reference proteome</keyword>
<dbReference type="OrthoDB" id="28968at2157"/>
<feature type="domain" description="Proteinase inhibitor I42 chagasin" evidence="3">
    <location>
        <begin position="48"/>
        <end position="136"/>
    </location>
</feature>
<accession>A0A2A2HS56</accession>
<dbReference type="Proteomes" id="UP000218164">
    <property type="component" value="Unassembled WGS sequence"/>
</dbReference>
<sequence>MSKFIPGMIVLITCLALVTLPTAVCAKHDIVSQNKIITENDNGNTIYIKEGNAFFLMLKENPSTGYSWQLRLSNGLNQLSDKYQPFGSLKNNFIIGAGGFRLWKIEGVAKGSQQVNAIYKRSWESTGEEQTFKLNVVVV</sequence>
<dbReference type="AlphaFoldDB" id="A0A2A2HS56"/>
<dbReference type="InterPro" id="IPR052781">
    <property type="entry name" value="Cys_protease_inhibitor_I42"/>
</dbReference>
<evidence type="ECO:0000313" key="5">
    <source>
        <dbReference type="Proteomes" id="UP000218164"/>
    </source>
</evidence>
<dbReference type="RefSeq" id="WP_170943306.1">
    <property type="nucleotide sequence ID" value="NZ_LMVP01000279.1"/>
</dbReference>
<gene>
    <name evidence="4" type="ORF">ASJ81_07000</name>
</gene>
<dbReference type="GO" id="GO:0004869">
    <property type="term" value="F:cysteine-type endopeptidase inhibitor activity"/>
    <property type="evidence" value="ECO:0007669"/>
    <property type="project" value="UniProtKB-KW"/>
</dbReference>
<dbReference type="InterPro" id="IPR018990">
    <property type="entry name" value="Prot_inh_I42_chagasin"/>
</dbReference>
<reference evidence="4 5" key="1">
    <citation type="journal article" date="2017" name="BMC Genomics">
        <title>Genomic analysis of methanogenic archaea reveals a shift towards energy conservation.</title>
        <authorList>
            <person name="Gilmore S.P."/>
            <person name="Henske J.K."/>
            <person name="Sexton J.A."/>
            <person name="Solomon K.V."/>
            <person name="Seppala S."/>
            <person name="Yoo J.I."/>
            <person name="Huyett L.M."/>
            <person name="Pressman A."/>
            <person name="Cogan J.Z."/>
            <person name="Kivenson V."/>
            <person name="Peng X."/>
            <person name="Tan Y."/>
            <person name="Valentine D.L."/>
            <person name="O'Malley M.A."/>
        </authorList>
    </citation>
    <scope>NUCLEOTIDE SEQUENCE [LARGE SCALE GENOMIC DNA]</scope>
    <source>
        <strain evidence="4 5">MC-15</strain>
    </source>
</reference>
<dbReference type="InterPro" id="IPR036331">
    <property type="entry name" value="Chagasin-like_sf"/>
</dbReference>
<name>A0A2A2HS56_9EURY</name>
<protein>
    <recommendedName>
        <fullName evidence="3">Proteinase inhibitor I42 chagasin domain-containing protein</fullName>
    </recommendedName>
</protein>
<evidence type="ECO:0000256" key="1">
    <source>
        <dbReference type="ARBA" id="ARBA00022690"/>
    </source>
</evidence>
<evidence type="ECO:0000259" key="3">
    <source>
        <dbReference type="Pfam" id="PF09394"/>
    </source>
</evidence>